<dbReference type="InterPro" id="IPR000433">
    <property type="entry name" value="Znf_ZZ"/>
</dbReference>
<dbReference type="GO" id="GO:0006357">
    <property type="term" value="P:regulation of transcription by RNA polymerase II"/>
    <property type="evidence" value="ECO:0007669"/>
    <property type="project" value="TreeGrafter"/>
</dbReference>
<keyword evidence="1" id="KW-0479">Metal-binding</keyword>
<evidence type="ECO:0000313" key="5">
    <source>
        <dbReference type="EMBL" id="ORE00399.1"/>
    </source>
</evidence>
<dbReference type="EMBL" id="LTAI01000025">
    <property type="protein sequence ID" value="ORE00399.1"/>
    <property type="molecule type" value="Genomic_DNA"/>
</dbReference>
<evidence type="ECO:0000313" key="6">
    <source>
        <dbReference type="Proteomes" id="UP000192501"/>
    </source>
</evidence>
<keyword evidence="3" id="KW-0862">Zinc</keyword>
<dbReference type="AlphaFoldDB" id="A0A1X0QKV5"/>
<dbReference type="PROSITE" id="PS00028">
    <property type="entry name" value="ZINC_FINGER_C2H2_1"/>
    <property type="match status" value="1"/>
</dbReference>
<dbReference type="GO" id="GO:0005634">
    <property type="term" value="C:nucleus"/>
    <property type="evidence" value="ECO:0007669"/>
    <property type="project" value="TreeGrafter"/>
</dbReference>
<evidence type="ECO:0000256" key="3">
    <source>
        <dbReference type="ARBA" id="ARBA00022833"/>
    </source>
</evidence>
<keyword evidence="2" id="KW-0863">Zinc-finger</keyword>
<name>A0A1X0QKV5_9MICR</name>
<dbReference type="GO" id="GO:0008270">
    <property type="term" value="F:zinc ion binding"/>
    <property type="evidence" value="ECO:0007669"/>
    <property type="project" value="UniProtKB-KW"/>
</dbReference>
<organism evidence="5 6">
    <name type="scientific">Hepatospora eriocheir</name>
    <dbReference type="NCBI Taxonomy" id="1081669"/>
    <lineage>
        <taxon>Eukaryota</taxon>
        <taxon>Fungi</taxon>
        <taxon>Fungi incertae sedis</taxon>
        <taxon>Microsporidia</taxon>
        <taxon>Hepatosporidae</taxon>
        <taxon>Hepatospora</taxon>
    </lineage>
</organism>
<dbReference type="VEuPathDB" id="MicrosporidiaDB:A0H76_1132"/>
<dbReference type="PANTHER" id="PTHR12374">
    <property type="entry name" value="TRANSCRIPTIONAL ADAPTOR 2 ADA2 -RELATED"/>
    <property type="match status" value="1"/>
</dbReference>
<evidence type="ECO:0000259" key="4">
    <source>
        <dbReference type="PROSITE" id="PS00028"/>
    </source>
</evidence>
<protein>
    <submittedName>
        <fullName evidence="5">ADA2</fullName>
    </submittedName>
</protein>
<dbReference type="GO" id="GO:0003713">
    <property type="term" value="F:transcription coactivator activity"/>
    <property type="evidence" value="ECO:0007669"/>
    <property type="project" value="TreeGrafter"/>
</dbReference>
<evidence type="ECO:0000256" key="2">
    <source>
        <dbReference type="ARBA" id="ARBA00022771"/>
    </source>
</evidence>
<accession>A0A1X0QKV5</accession>
<comment type="caution">
    <text evidence="5">The sequence shown here is derived from an EMBL/GenBank/DDBJ whole genome shotgun (WGS) entry which is preliminary data.</text>
</comment>
<dbReference type="GO" id="GO:0003682">
    <property type="term" value="F:chromatin binding"/>
    <property type="evidence" value="ECO:0007669"/>
    <property type="project" value="TreeGrafter"/>
</dbReference>
<dbReference type="InterPro" id="IPR055141">
    <property type="entry name" value="TADA2A_B-like_dom"/>
</dbReference>
<dbReference type="GO" id="GO:0006338">
    <property type="term" value="P:chromatin remodeling"/>
    <property type="evidence" value="ECO:0007669"/>
    <property type="project" value="TreeGrafter"/>
</dbReference>
<dbReference type="Pfam" id="PF25299">
    <property type="entry name" value="ZZ_ADA2"/>
    <property type="match status" value="1"/>
</dbReference>
<dbReference type="SUPFAM" id="SSF57850">
    <property type="entry name" value="RING/U-box"/>
    <property type="match status" value="1"/>
</dbReference>
<dbReference type="VEuPathDB" id="MicrosporidiaDB:HERIO_2617"/>
<proteinExistence type="predicted"/>
<dbReference type="VEuPathDB" id="MicrosporidiaDB:HERIO_2372"/>
<feature type="domain" description="C2H2-type" evidence="4">
    <location>
        <begin position="34"/>
        <end position="56"/>
    </location>
</feature>
<reference evidence="5 6" key="1">
    <citation type="journal article" date="2017" name="Environ. Microbiol.">
        <title>Decay of the glycolytic pathway and adaptation to intranuclear parasitism within Enterocytozoonidae microsporidia.</title>
        <authorList>
            <person name="Wiredu Boakye D."/>
            <person name="Jaroenlak P."/>
            <person name="Prachumwat A."/>
            <person name="Williams T.A."/>
            <person name="Bateman K.S."/>
            <person name="Itsathitphaisarn O."/>
            <person name="Sritunyalucksana K."/>
            <person name="Paszkiewicz K.H."/>
            <person name="Moore K.A."/>
            <person name="Stentiford G.D."/>
            <person name="Williams B.A."/>
        </authorList>
    </citation>
    <scope>NUCLEOTIDE SEQUENCE [LARGE SCALE GENOMIC DNA]</scope>
    <source>
        <strain evidence="6">canceri</strain>
    </source>
</reference>
<evidence type="ECO:0000256" key="1">
    <source>
        <dbReference type="ARBA" id="ARBA00022723"/>
    </source>
</evidence>
<dbReference type="Pfam" id="PF22941">
    <property type="entry name" value="TADA2A-like_3rd"/>
    <property type="match status" value="1"/>
</dbReference>
<dbReference type="InterPro" id="IPR013087">
    <property type="entry name" value="Znf_C2H2_type"/>
</dbReference>
<sequence>MAISKTIKDQKIIFHCDACFKTITKDAFIMCNQCEYIQCFRCFKDNFETETHKFDHSYRIISNLDKPCFSDKYLLIDELIFIEGLANKGLGNFIDIGNLMNRSEIDIKNHFFWLAGIEDNKEGEIENVEYIGKSEPNNSEIASYMSLREDFDFEIFNDYEMNIANLEFDENENETDKLLKEHLLRYYIAIVKQRQMWKNYVIDRDLVNVNEWRAFEASDEGKAIQKFKWLLQFISLSDYKKFAKSLHFEKELENILDTKKINKDMKVLDINGLFSSNELTLCKKLKLDHRSYIKVKKVAIECFVENIPLKERLFSLFPVEERHRAGILYDWFSTNKIVIEEK</sequence>
<gene>
    <name evidence="5" type="primary">ADA2</name>
    <name evidence="5" type="ORF">A0H76_1132</name>
</gene>
<dbReference type="PANTHER" id="PTHR12374:SF20">
    <property type="entry name" value="TRANSCRIPTIONAL ADAPTER 2-ALPHA"/>
    <property type="match status" value="1"/>
</dbReference>
<dbReference type="Proteomes" id="UP000192501">
    <property type="component" value="Unassembled WGS sequence"/>
</dbReference>